<dbReference type="RefSeq" id="WP_075797811.1">
    <property type="nucleotide sequence ID" value="NZ_CP015583.1"/>
</dbReference>
<dbReference type="eggNOG" id="COG0346">
    <property type="taxonomic scope" value="Bacteria"/>
</dbReference>
<evidence type="ECO:0000313" key="2">
    <source>
        <dbReference type="EMBL" id="APT56891.1"/>
    </source>
</evidence>
<feature type="domain" description="VOC" evidence="1">
    <location>
        <begin position="4"/>
        <end position="125"/>
    </location>
</feature>
<dbReference type="KEGG" id="rgi:RGI145_07030"/>
<dbReference type="InterPro" id="IPR050383">
    <property type="entry name" value="GlyoxalaseI/FosfomycinResist"/>
</dbReference>
<evidence type="ECO:0000313" key="3">
    <source>
        <dbReference type="Proteomes" id="UP000185494"/>
    </source>
</evidence>
<dbReference type="InterPro" id="IPR037523">
    <property type="entry name" value="VOC_core"/>
</dbReference>
<name>A0A1L7ADS2_9PROT</name>
<dbReference type="STRING" id="257708.RGI145_07030"/>
<dbReference type="CDD" id="cd07253">
    <property type="entry name" value="GLOD5"/>
    <property type="match status" value="1"/>
</dbReference>
<gene>
    <name evidence="2" type="ORF">RGI145_07030</name>
</gene>
<dbReference type="Pfam" id="PF00903">
    <property type="entry name" value="Glyoxalase"/>
    <property type="match status" value="1"/>
</dbReference>
<dbReference type="InterPro" id="IPR029068">
    <property type="entry name" value="Glyas_Bleomycin-R_OHBP_Dase"/>
</dbReference>
<proteinExistence type="predicted"/>
<dbReference type="PROSITE" id="PS51819">
    <property type="entry name" value="VOC"/>
    <property type="match status" value="1"/>
</dbReference>
<dbReference type="AlphaFoldDB" id="A0A1L7ADS2"/>
<dbReference type="PANTHER" id="PTHR21366">
    <property type="entry name" value="GLYOXALASE FAMILY PROTEIN"/>
    <property type="match status" value="1"/>
</dbReference>
<dbReference type="Gene3D" id="3.10.180.10">
    <property type="entry name" value="2,3-Dihydroxybiphenyl 1,2-Dioxygenase, domain 1"/>
    <property type="match status" value="1"/>
</dbReference>
<dbReference type="EMBL" id="CP015583">
    <property type="protein sequence ID" value="APT56891.1"/>
    <property type="molecule type" value="Genomic_DNA"/>
</dbReference>
<dbReference type="Proteomes" id="UP000185494">
    <property type="component" value="Chromosome 1"/>
</dbReference>
<protein>
    <submittedName>
        <fullName evidence="2">Glyoxalase</fullName>
    </submittedName>
</protein>
<organism evidence="2 3">
    <name type="scientific">Roseomonas gilardii</name>
    <dbReference type="NCBI Taxonomy" id="257708"/>
    <lineage>
        <taxon>Bacteria</taxon>
        <taxon>Pseudomonadati</taxon>
        <taxon>Pseudomonadota</taxon>
        <taxon>Alphaproteobacteria</taxon>
        <taxon>Acetobacterales</taxon>
        <taxon>Roseomonadaceae</taxon>
        <taxon>Roseomonas</taxon>
    </lineage>
</organism>
<dbReference type="PANTHER" id="PTHR21366:SF14">
    <property type="entry name" value="GLYOXALASE DOMAIN-CONTAINING PROTEIN 5"/>
    <property type="match status" value="1"/>
</dbReference>
<dbReference type="InterPro" id="IPR004360">
    <property type="entry name" value="Glyas_Fos-R_dOase_dom"/>
</dbReference>
<evidence type="ECO:0000259" key="1">
    <source>
        <dbReference type="PROSITE" id="PS51819"/>
    </source>
</evidence>
<sequence length="126" mass="13951">MIDRLDHLVLTVRDMARTRDFYVRGLGMREEVFGGGRVALCFGRQKFNLHEAAGAPILPRAVNPTPGSADFCLIADRSLEAVIALLRERGLAIELGPVDRTGATGPIRSVYLRDPDDNLVEISEYR</sequence>
<dbReference type="SUPFAM" id="SSF54593">
    <property type="entry name" value="Glyoxalase/Bleomycin resistance protein/Dihydroxybiphenyl dioxygenase"/>
    <property type="match status" value="1"/>
</dbReference>
<accession>A0A1L7ADS2</accession>
<reference evidence="2 3" key="1">
    <citation type="submission" date="2016-05" db="EMBL/GenBank/DDBJ databases">
        <title>Complete Genome and Methylome Analysis of Psychrotrophic Bacterial Isolates from Antarctic Lake Untersee.</title>
        <authorList>
            <person name="Fomenkov A."/>
            <person name="Akimov V.N."/>
            <person name="Vasilyeva L.V."/>
            <person name="Andersen D."/>
            <person name="Vincze T."/>
            <person name="Roberts R.J."/>
        </authorList>
    </citation>
    <scope>NUCLEOTIDE SEQUENCE [LARGE SCALE GENOMIC DNA]</scope>
    <source>
        <strain evidence="2 3">U14-5</strain>
    </source>
</reference>